<organism evidence="2 3">
    <name type="scientific">Draconibacterium halophilum</name>
    <dbReference type="NCBI Taxonomy" id="2706887"/>
    <lineage>
        <taxon>Bacteria</taxon>
        <taxon>Pseudomonadati</taxon>
        <taxon>Bacteroidota</taxon>
        <taxon>Bacteroidia</taxon>
        <taxon>Marinilabiliales</taxon>
        <taxon>Prolixibacteraceae</taxon>
        <taxon>Draconibacterium</taxon>
    </lineage>
</organism>
<protein>
    <submittedName>
        <fullName evidence="2">Uncharacterized protein</fullName>
    </submittedName>
</protein>
<keyword evidence="3" id="KW-1185">Reference proteome</keyword>
<dbReference type="RefSeq" id="WP_163344584.1">
    <property type="nucleotide sequence ID" value="NZ_CP048409.1"/>
</dbReference>
<evidence type="ECO:0000313" key="2">
    <source>
        <dbReference type="EMBL" id="QIA06654.1"/>
    </source>
</evidence>
<proteinExistence type="predicted"/>
<gene>
    <name evidence="2" type="ORF">G0Q07_02420</name>
</gene>
<keyword evidence="1" id="KW-0732">Signal</keyword>
<accession>A0A6C0R8C6</accession>
<evidence type="ECO:0000256" key="1">
    <source>
        <dbReference type="SAM" id="SignalP"/>
    </source>
</evidence>
<evidence type="ECO:0000313" key="3">
    <source>
        <dbReference type="Proteomes" id="UP000474630"/>
    </source>
</evidence>
<dbReference type="Proteomes" id="UP000474630">
    <property type="component" value="Chromosome"/>
</dbReference>
<dbReference type="EMBL" id="CP048409">
    <property type="protein sequence ID" value="QIA06654.1"/>
    <property type="molecule type" value="Genomic_DNA"/>
</dbReference>
<feature type="chain" id="PRO_5025655364" evidence="1">
    <location>
        <begin position="20"/>
        <end position="63"/>
    </location>
</feature>
<name>A0A6C0R8C6_9BACT</name>
<dbReference type="AlphaFoldDB" id="A0A6C0R8C6"/>
<reference evidence="2 3" key="1">
    <citation type="submission" date="2020-02" db="EMBL/GenBank/DDBJ databases">
        <title>Genome sequencing for Draconibacterium sp. strain M1.</title>
        <authorList>
            <person name="Park S.-J."/>
        </authorList>
    </citation>
    <scope>NUCLEOTIDE SEQUENCE [LARGE SCALE GENOMIC DNA]</scope>
    <source>
        <strain evidence="2 3">M1</strain>
    </source>
</reference>
<sequence length="63" mass="7038">MKKLVLFAMTVACLSIFNACEKSDDFIDPTVDQETTNNPLFAGLDTIAFSVENNIMVFETEED</sequence>
<dbReference type="KEGG" id="drc:G0Q07_02420"/>
<feature type="signal peptide" evidence="1">
    <location>
        <begin position="1"/>
        <end position="19"/>
    </location>
</feature>